<dbReference type="PANTHER" id="PTHR21403:SF8">
    <property type="entry name" value="ATP PHOSPHORIBOSYLTRANSFERASE"/>
    <property type="match status" value="1"/>
</dbReference>
<sequence length="211" mass="23281">MDYLTVAMAKGRTADRAMDFLEKSDVRFSDFTDESRKLVIYDDKQTIKLIFVKAVDVPVYVENGAADVGIVGKDVMMEDPRDVYELLDLGIGRCKLAVAGFPGTPVDEMPFLTVASKYPAVAKEYFDKKGIRTEMIKLNGSIELAPLIGMSDVIVDIVETGTTLKENGLVVLQEIAEVSARLIVNKASYATKTADIQQFIKDMKEGLEVRA</sequence>
<dbReference type="RefSeq" id="WP_078818121.1">
    <property type="nucleotide sequence ID" value="NZ_FUYJ01000006.1"/>
</dbReference>
<gene>
    <name evidence="16" type="primary">hisG</name>
    <name evidence="18" type="ORF">SAMN04244570_2897</name>
</gene>
<dbReference type="FunFam" id="3.40.190.10:FF:000008">
    <property type="entry name" value="ATP phosphoribosyltransferase"/>
    <property type="match status" value="1"/>
</dbReference>
<comment type="subcellular location">
    <subcellularLocation>
        <location evidence="2 16">Cytoplasm</location>
    </subcellularLocation>
</comment>
<dbReference type="Proteomes" id="UP000190042">
    <property type="component" value="Unassembled WGS sequence"/>
</dbReference>
<keyword evidence="9 16" id="KW-0028">Amino-acid biosynthesis</keyword>
<dbReference type="EMBL" id="FUYJ01000006">
    <property type="protein sequence ID" value="SKB02274.1"/>
    <property type="molecule type" value="Genomic_DNA"/>
</dbReference>
<dbReference type="GO" id="GO:0000105">
    <property type="term" value="P:L-histidine biosynthetic process"/>
    <property type="evidence" value="ECO:0007669"/>
    <property type="project" value="UniProtKB-UniRule"/>
</dbReference>
<evidence type="ECO:0000256" key="14">
    <source>
        <dbReference type="ARBA" id="ARBA00023102"/>
    </source>
</evidence>
<dbReference type="SUPFAM" id="SSF53850">
    <property type="entry name" value="Periplasmic binding protein-like II"/>
    <property type="match status" value="1"/>
</dbReference>
<evidence type="ECO:0000256" key="5">
    <source>
        <dbReference type="ARBA" id="ARBA00011496"/>
    </source>
</evidence>
<dbReference type="PROSITE" id="PS01316">
    <property type="entry name" value="ATP_P_PHORIBOSYLTR"/>
    <property type="match status" value="1"/>
</dbReference>
<dbReference type="GO" id="GO:0003879">
    <property type="term" value="F:ATP phosphoribosyltransferase activity"/>
    <property type="evidence" value="ECO:0007669"/>
    <property type="project" value="UniProtKB-UniRule"/>
</dbReference>
<evidence type="ECO:0000256" key="8">
    <source>
        <dbReference type="ARBA" id="ARBA00022490"/>
    </source>
</evidence>
<comment type="pathway">
    <text evidence="3 16">Amino-acid biosynthesis; L-histidine biosynthesis; L-histidine from 5-phospho-alpha-D-ribose 1-diphosphate: step 1/9.</text>
</comment>
<evidence type="ECO:0000256" key="2">
    <source>
        <dbReference type="ARBA" id="ARBA00004496"/>
    </source>
</evidence>
<feature type="domain" description="ATP phosphoribosyltransferase catalytic" evidence="17">
    <location>
        <begin position="53"/>
        <end position="204"/>
    </location>
</feature>
<keyword evidence="19" id="KW-1185">Reference proteome</keyword>
<dbReference type="Pfam" id="PF01634">
    <property type="entry name" value="HisG"/>
    <property type="match status" value="1"/>
</dbReference>
<keyword evidence="13 16" id="KW-0067">ATP-binding</keyword>
<dbReference type="UniPathway" id="UPA00031">
    <property type="reaction ID" value="UER00006"/>
</dbReference>
<reference evidence="19" key="1">
    <citation type="submission" date="2017-02" db="EMBL/GenBank/DDBJ databases">
        <authorList>
            <person name="Varghese N."/>
            <person name="Submissions S."/>
        </authorList>
    </citation>
    <scope>NUCLEOTIDE SEQUENCE [LARGE SCALE GENOMIC DNA]</scope>
    <source>
        <strain evidence="19">DSM 23966</strain>
    </source>
</reference>
<evidence type="ECO:0000256" key="9">
    <source>
        <dbReference type="ARBA" id="ARBA00022605"/>
    </source>
</evidence>
<keyword evidence="12 16" id="KW-0547">Nucleotide-binding</keyword>
<dbReference type="InterPro" id="IPR013820">
    <property type="entry name" value="ATP_PRibTrfase_cat"/>
</dbReference>
<dbReference type="EC" id="2.4.2.17" evidence="6 16"/>
<dbReference type="GO" id="GO:0005524">
    <property type="term" value="F:ATP binding"/>
    <property type="evidence" value="ECO:0007669"/>
    <property type="project" value="UniProtKB-KW"/>
</dbReference>
<keyword evidence="11 16" id="KW-0808">Transferase</keyword>
<name>A0A1T4YKB8_9BACL</name>
<evidence type="ECO:0000256" key="15">
    <source>
        <dbReference type="ARBA" id="ARBA00024861"/>
    </source>
</evidence>
<organism evidence="18 19">
    <name type="scientific">Sporosarcina newyorkensis</name>
    <dbReference type="NCBI Taxonomy" id="759851"/>
    <lineage>
        <taxon>Bacteria</taxon>
        <taxon>Bacillati</taxon>
        <taxon>Bacillota</taxon>
        <taxon>Bacilli</taxon>
        <taxon>Bacillales</taxon>
        <taxon>Caryophanaceae</taxon>
        <taxon>Sporosarcina</taxon>
    </lineage>
</organism>
<evidence type="ECO:0000256" key="1">
    <source>
        <dbReference type="ARBA" id="ARBA00000915"/>
    </source>
</evidence>
<proteinExistence type="inferred from homology"/>
<evidence type="ECO:0000256" key="4">
    <source>
        <dbReference type="ARBA" id="ARBA00009489"/>
    </source>
</evidence>
<dbReference type="GO" id="GO:0005737">
    <property type="term" value="C:cytoplasm"/>
    <property type="evidence" value="ECO:0007669"/>
    <property type="project" value="UniProtKB-SubCell"/>
</dbReference>
<comment type="catalytic activity">
    <reaction evidence="1 16">
        <text>1-(5-phospho-beta-D-ribosyl)-ATP + diphosphate = 5-phospho-alpha-D-ribose 1-diphosphate + ATP</text>
        <dbReference type="Rhea" id="RHEA:18473"/>
        <dbReference type="ChEBI" id="CHEBI:30616"/>
        <dbReference type="ChEBI" id="CHEBI:33019"/>
        <dbReference type="ChEBI" id="CHEBI:58017"/>
        <dbReference type="ChEBI" id="CHEBI:73183"/>
        <dbReference type="EC" id="2.4.2.17"/>
    </reaction>
</comment>
<evidence type="ECO:0000256" key="3">
    <source>
        <dbReference type="ARBA" id="ARBA00004667"/>
    </source>
</evidence>
<evidence type="ECO:0000259" key="17">
    <source>
        <dbReference type="Pfam" id="PF01634"/>
    </source>
</evidence>
<keyword evidence="10 16" id="KW-0328">Glycosyltransferase</keyword>
<evidence type="ECO:0000313" key="18">
    <source>
        <dbReference type="EMBL" id="SKB02274.1"/>
    </source>
</evidence>
<comment type="subunit">
    <text evidence="5 16">Heteromultimer composed of HisG and HisZ subunits.</text>
</comment>
<dbReference type="CDD" id="cd13595">
    <property type="entry name" value="PBP2_HisGs"/>
    <property type="match status" value="1"/>
</dbReference>
<dbReference type="AlphaFoldDB" id="A0A1T4YKB8"/>
<dbReference type="PANTHER" id="PTHR21403">
    <property type="entry name" value="ATP PHOSPHORIBOSYLTRANSFERASE ATP-PRTASE"/>
    <property type="match status" value="1"/>
</dbReference>
<accession>A0A1T4YKB8</accession>
<evidence type="ECO:0000256" key="10">
    <source>
        <dbReference type="ARBA" id="ARBA00022676"/>
    </source>
</evidence>
<evidence type="ECO:0000256" key="11">
    <source>
        <dbReference type="ARBA" id="ARBA00022679"/>
    </source>
</evidence>
<evidence type="ECO:0000313" key="19">
    <source>
        <dbReference type="Proteomes" id="UP000190042"/>
    </source>
</evidence>
<dbReference type="NCBIfam" id="TIGR00070">
    <property type="entry name" value="hisG"/>
    <property type="match status" value="1"/>
</dbReference>
<evidence type="ECO:0000256" key="12">
    <source>
        <dbReference type="ARBA" id="ARBA00022741"/>
    </source>
</evidence>
<evidence type="ECO:0000256" key="6">
    <source>
        <dbReference type="ARBA" id="ARBA00011946"/>
    </source>
</evidence>
<comment type="similarity">
    <text evidence="4 16">Belongs to the ATP phosphoribosyltransferase family. Short subfamily.</text>
</comment>
<keyword evidence="14 16" id="KW-0368">Histidine biosynthesis</keyword>
<dbReference type="HAMAP" id="MF_01018">
    <property type="entry name" value="HisG_Short"/>
    <property type="match status" value="1"/>
</dbReference>
<dbReference type="InterPro" id="IPR001348">
    <property type="entry name" value="ATP_PRibTrfase_HisG"/>
</dbReference>
<evidence type="ECO:0000256" key="13">
    <source>
        <dbReference type="ARBA" id="ARBA00022840"/>
    </source>
</evidence>
<dbReference type="InterPro" id="IPR024893">
    <property type="entry name" value="ATP_PRibTrfase_HisG_short"/>
</dbReference>
<evidence type="ECO:0000256" key="16">
    <source>
        <dbReference type="HAMAP-Rule" id="MF_01018"/>
    </source>
</evidence>
<comment type="function">
    <text evidence="15 16">Catalyzes the condensation of ATP and 5-phosphoribose 1-diphosphate to form N'-(5'-phosphoribosyl)-ATP (PR-ATP). Has a crucial role in the pathway because the rate of histidine biosynthesis seems to be controlled primarily by regulation of HisG enzymatic activity.</text>
</comment>
<comment type="domain">
    <text evidence="16">Lacks the C-terminal regulatory region which is replaced by HisZ.</text>
</comment>
<dbReference type="InterPro" id="IPR018198">
    <property type="entry name" value="ATP_PRibTrfase_CS"/>
</dbReference>
<evidence type="ECO:0000256" key="7">
    <source>
        <dbReference type="ARBA" id="ARBA00020998"/>
    </source>
</evidence>
<keyword evidence="8 16" id="KW-0963">Cytoplasm</keyword>
<protein>
    <recommendedName>
        <fullName evidence="7 16">ATP phosphoribosyltransferase</fullName>
        <shortName evidence="16">ATP-PRT</shortName>
        <shortName evidence="16">ATP-PRTase</shortName>
        <ecNumber evidence="6 16">2.4.2.17</ecNumber>
    </recommendedName>
</protein>
<dbReference type="FunFam" id="3.40.190.10:FF:000011">
    <property type="entry name" value="ATP phosphoribosyltransferase"/>
    <property type="match status" value="1"/>
</dbReference>
<dbReference type="Gene3D" id="3.40.190.10">
    <property type="entry name" value="Periplasmic binding protein-like II"/>
    <property type="match status" value="2"/>
</dbReference>